<dbReference type="Proteomes" id="UP000177165">
    <property type="component" value="Unassembled WGS sequence"/>
</dbReference>
<name>A0A1G2AQP7_9BACT</name>
<comment type="caution">
    <text evidence="1">The sequence shown here is derived from an EMBL/GenBank/DDBJ whole genome shotgun (WGS) entry which is preliminary data.</text>
</comment>
<organism evidence="1 2">
    <name type="scientific">Candidatus Kerfeldbacteria bacterium RIFCSPHIGHO2_02_FULL_42_14</name>
    <dbReference type="NCBI Taxonomy" id="1798540"/>
    <lineage>
        <taxon>Bacteria</taxon>
        <taxon>Candidatus Kerfeldiibacteriota</taxon>
    </lineage>
</organism>
<dbReference type="EMBL" id="MHKB01000009">
    <property type="protein sequence ID" value="OGY79238.1"/>
    <property type="molecule type" value="Genomic_DNA"/>
</dbReference>
<reference evidence="1 2" key="1">
    <citation type="journal article" date="2016" name="Nat. Commun.">
        <title>Thousands of microbial genomes shed light on interconnected biogeochemical processes in an aquifer system.</title>
        <authorList>
            <person name="Anantharaman K."/>
            <person name="Brown C.T."/>
            <person name="Hug L.A."/>
            <person name="Sharon I."/>
            <person name="Castelle C.J."/>
            <person name="Probst A.J."/>
            <person name="Thomas B.C."/>
            <person name="Singh A."/>
            <person name="Wilkins M.J."/>
            <person name="Karaoz U."/>
            <person name="Brodie E.L."/>
            <person name="Williams K.H."/>
            <person name="Hubbard S.S."/>
            <person name="Banfield J.F."/>
        </authorList>
    </citation>
    <scope>NUCLEOTIDE SEQUENCE [LARGE SCALE GENOMIC DNA]</scope>
</reference>
<evidence type="ECO:0000313" key="1">
    <source>
        <dbReference type="EMBL" id="OGY79238.1"/>
    </source>
</evidence>
<dbReference type="AlphaFoldDB" id="A0A1G2AQP7"/>
<accession>A0A1G2AQP7</accession>
<gene>
    <name evidence="1" type="ORF">A3B74_00070</name>
</gene>
<evidence type="ECO:0000313" key="2">
    <source>
        <dbReference type="Proteomes" id="UP000177165"/>
    </source>
</evidence>
<sequence length="167" mass="19013">MNEYIIDAVSTLIIIFVIDTAFGFETGKGEVTILAVPCEICINRIYDVPYLKYVKVGHLFHQIQPLIKKRPIRIIVTAVLQRIPFVRIPTIAAVHMRIRSWRIHGKQRFTAHLALATVKDVVHCDRRAAAVVSVQNTAWVPAPAKEKEFFCLLNGRRKICYIHNIAA</sequence>
<protein>
    <submittedName>
        <fullName evidence="1">Uncharacterized protein</fullName>
    </submittedName>
</protein>
<proteinExistence type="predicted"/>